<evidence type="ECO:0000313" key="8">
    <source>
        <dbReference type="Proteomes" id="UP001493487"/>
    </source>
</evidence>
<dbReference type="InterPro" id="IPR032466">
    <property type="entry name" value="Metal_Hydrolase"/>
</dbReference>
<evidence type="ECO:0000313" key="7">
    <source>
        <dbReference type="EMBL" id="MEQ4482633.1"/>
    </source>
</evidence>
<accession>A0ABV1KRX6</accession>
<dbReference type="SUPFAM" id="SSF51338">
    <property type="entry name" value="Composite domain of metallo-dependent hydrolases"/>
    <property type="match status" value="1"/>
</dbReference>
<dbReference type="SUPFAM" id="SSF51556">
    <property type="entry name" value="Metallo-dependent hydrolases"/>
    <property type="match status" value="1"/>
</dbReference>
<dbReference type="Proteomes" id="UP001493487">
    <property type="component" value="Unassembled WGS sequence"/>
</dbReference>
<name>A0ABV1KRX6_9BACL</name>
<sequence length="398" mass="43147">MNAHSDCMTIIYNGKIVMENDGVIDKGTMVWQGERIVYAGHSEQFDRRKFEQGLSVVAIDAQGGWVLPGFIDVHVHGGNGRDFMEADAKAYDTITRYHGRHGTTGMLATTVTAPQEAISRVISAAAAYRSGGVQYAELVGVHLEGPFISPRWPGAQDPRHIVPPRLDWLEGWVSEFPELIKMLTLAPELDGSMAVIQWLSEHGIVPTCGHTDATYECILEAVGHGLRHAAHTYNAMKGLHHREPGTLGAVLSEDRISAEIIADGYHVHPACIRLLSRVKPDDRLILITDAIPASGLSDGSYTIAGLDVIVKDSVSRLKEGGNLAGCTLTMIEAFRFMVREVGLSVERVSRFASGNPARLLGLDAEMGSLATGKLANVLLLSPDLAMRNVWVRGRSISG</sequence>
<dbReference type="RefSeq" id="WP_232184616.1">
    <property type="nucleotide sequence ID" value="NZ_JAIOAP010000003.1"/>
</dbReference>
<protein>
    <submittedName>
        <fullName evidence="7">N-acetylglucosamine-6-phosphate deacetylase</fullName>
        <ecNumber evidence="7">3.5.1.25</ecNumber>
    </submittedName>
</protein>
<keyword evidence="3 5" id="KW-0378">Hydrolase</keyword>
<organism evidence="7 8">
    <name type="scientific">Cohnella silvisoli</name>
    <dbReference type="NCBI Taxonomy" id="2873699"/>
    <lineage>
        <taxon>Bacteria</taxon>
        <taxon>Bacillati</taxon>
        <taxon>Bacillota</taxon>
        <taxon>Bacilli</taxon>
        <taxon>Bacillales</taxon>
        <taxon>Paenibacillaceae</taxon>
        <taxon>Cohnella</taxon>
    </lineage>
</organism>
<gene>
    <name evidence="7" type="primary">nagA</name>
    <name evidence="7" type="ORF">QJS35_09520</name>
</gene>
<dbReference type="InterPro" id="IPR006680">
    <property type="entry name" value="Amidohydro-rel"/>
</dbReference>
<dbReference type="Gene3D" id="3.20.20.140">
    <property type="entry name" value="Metal-dependent hydrolases"/>
    <property type="match status" value="1"/>
</dbReference>
<dbReference type="EC" id="3.5.1.25" evidence="7"/>
<comment type="similarity">
    <text evidence="1 5">Belongs to the metallo-dependent hydrolases superfamily. NagA family.</text>
</comment>
<evidence type="ECO:0000259" key="6">
    <source>
        <dbReference type="Pfam" id="PF01979"/>
    </source>
</evidence>
<evidence type="ECO:0000256" key="4">
    <source>
        <dbReference type="ARBA" id="ARBA00023277"/>
    </source>
</evidence>
<evidence type="ECO:0000256" key="5">
    <source>
        <dbReference type="PIRNR" id="PIRNR038994"/>
    </source>
</evidence>
<evidence type="ECO:0000256" key="3">
    <source>
        <dbReference type="ARBA" id="ARBA00022801"/>
    </source>
</evidence>
<comment type="caution">
    <text evidence="7">The sequence shown here is derived from an EMBL/GenBank/DDBJ whole genome shotgun (WGS) entry which is preliminary data.</text>
</comment>
<dbReference type="Gene3D" id="2.30.40.10">
    <property type="entry name" value="Urease, subunit C, domain 1"/>
    <property type="match status" value="1"/>
</dbReference>
<reference evidence="7 8" key="1">
    <citation type="journal article" date="2023" name="Genome Announc.">
        <title>Pan-Genome Analyses of the Genus Cohnella and Proposal of the Novel Species Cohnella silvisoli sp. nov., Isolated from Forest Soil.</title>
        <authorList>
            <person name="Wang C."/>
            <person name="Mao L."/>
            <person name="Bao G."/>
            <person name="Zhu H."/>
        </authorList>
    </citation>
    <scope>NUCLEOTIDE SEQUENCE [LARGE SCALE GENOMIC DNA]</scope>
    <source>
        <strain evidence="7 8">NL03-T5-1</strain>
    </source>
</reference>
<feature type="domain" description="Amidohydrolase-related" evidence="6">
    <location>
        <begin position="65"/>
        <end position="394"/>
    </location>
</feature>
<dbReference type="EMBL" id="JASKHM010000004">
    <property type="protein sequence ID" value="MEQ4482633.1"/>
    <property type="molecule type" value="Genomic_DNA"/>
</dbReference>
<evidence type="ECO:0000256" key="1">
    <source>
        <dbReference type="ARBA" id="ARBA00010716"/>
    </source>
</evidence>
<keyword evidence="8" id="KW-1185">Reference proteome</keyword>
<dbReference type="Pfam" id="PF01979">
    <property type="entry name" value="Amidohydro_1"/>
    <property type="match status" value="1"/>
</dbReference>
<dbReference type="CDD" id="cd00854">
    <property type="entry name" value="NagA"/>
    <property type="match status" value="1"/>
</dbReference>
<proteinExistence type="inferred from homology"/>
<dbReference type="PANTHER" id="PTHR11113">
    <property type="entry name" value="N-ACETYLGLUCOSAMINE-6-PHOSPHATE DEACETYLASE"/>
    <property type="match status" value="1"/>
</dbReference>
<dbReference type="InterPro" id="IPR011059">
    <property type="entry name" value="Metal-dep_hydrolase_composite"/>
</dbReference>
<dbReference type="InterPro" id="IPR003764">
    <property type="entry name" value="GlcNAc_6-P_deAcase"/>
</dbReference>
<dbReference type="PIRSF" id="PIRSF038994">
    <property type="entry name" value="NagA"/>
    <property type="match status" value="1"/>
</dbReference>
<dbReference type="NCBIfam" id="TIGR00221">
    <property type="entry name" value="nagA"/>
    <property type="match status" value="1"/>
</dbReference>
<keyword evidence="2" id="KW-0479">Metal-binding</keyword>
<evidence type="ECO:0000256" key="2">
    <source>
        <dbReference type="ARBA" id="ARBA00022723"/>
    </source>
</evidence>
<keyword evidence="4 5" id="KW-0119">Carbohydrate metabolism</keyword>
<dbReference type="GO" id="GO:0008448">
    <property type="term" value="F:N-acetylglucosamine-6-phosphate deacetylase activity"/>
    <property type="evidence" value="ECO:0007669"/>
    <property type="project" value="UniProtKB-EC"/>
</dbReference>
<dbReference type="PANTHER" id="PTHR11113:SF14">
    <property type="entry name" value="N-ACETYLGLUCOSAMINE-6-PHOSPHATE DEACETYLASE"/>
    <property type="match status" value="1"/>
</dbReference>